<dbReference type="EC" id="3.6.3.28" evidence="5"/>
<evidence type="ECO:0000313" key="6">
    <source>
        <dbReference type="Proteomes" id="UP000002019"/>
    </source>
</evidence>
<dbReference type="InterPro" id="IPR003593">
    <property type="entry name" value="AAA+_ATPase"/>
</dbReference>
<dbReference type="Gene3D" id="3.40.50.300">
    <property type="entry name" value="P-loop containing nucleotide triphosphate hydrolases"/>
    <property type="match status" value="1"/>
</dbReference>
<evidence type="ECO:0000256" key="1">
    <source>
        <dbReference type="ARBA" id="ARBA00022448"/>
    </source>
</evidence>
<evidence type="ECO:0000256" key="2">
    <source>
        <dbReference type="ARBA" id="ARBA00022741"/>
    </source>
</evidence>
<dbReference type="eggNOG" id="COG1127">
    <property type="taxonomic scope" value="Bacteria"/>
</dbReference>
<evidence type="ECO:0000313" key="5">
    <source>
        <dbReference type="EMBL" id="CAO81096.1"/>
    </source>
</evidence>
<reference evidence="5 6" key="1">
    <citation type="journal article" date="2008" name="J. Bacteriol.">
        <title>'Candidatus Cloacamonas acidaminovorans': genome sequence reconstruction provides a first glimpse of a new bacterial division.</title>
        <authorList>
            <person name="Pelletier E."/>
            <person name="Kreimeyer A."/>
            <person name="Bocs S."/>
            <person name="Rouy Z."/>
            <person name="Gyapay G."/>
            <person name="Chouari R."/>
            <person name="Riviere D."/>
            <person name="Ganesan A."/>
            <person name="Daegelen P."/>
            <person name="Sghir A."/>
            <person name="Cohen G.N."/>
            <person name="Medigue C."/>
            <person name="Weissenbach J."/>
            <person name="Le Paslier D."/>
        </authorList>
    </citation>
    <scope>NUCLEOTIDE SEQUENCE [LARGE SCALE GENOMIC DNA]</scope>
    <source>
        <strain evidence="6">Evry</strain>
    </source>
</reference>
<dbReference type="PANTHER" id="PTHR43023">
    <property type="entry name" value="PROTEIN TRIGALACTOSYLDIACYLGLYCEROL 3, CHLOROPLASTIC"/>
    <property type="match status" value="1"/>
</dbReference>
<dbReference type="Proteomes" id="UP000002019">
    <property type="component" value="Chromosome"/>
</dbReference>
<name>B0VIA8_CLOAI</name>
<dbReference type="PROSITE" id="PS00211">
    <property type="entry name" value="ABC_TRANSPORTER_1"/>
    <property type="match status" value="1"/>
</dbReference>
<dbReference type="RefSeq" id="WP_015424954.1">
    <property type="nucleotide sequence ID" value="NC_020449.1"/>
</dbReference>
<feature type="domain" description="ABC transporter" evidence="4">
    <location>
        <begin position="2"/>
        <end position="238"/>
    </location>
</feature>
<evidence type="ECO:0000256" key="3">
    <source>
        <dbReference type="ARBA" id="ARBA00022840"/>
    </source>
</evidence>
<dbReference type="STRING" id="459349.CLOAM1236"/>
<keyword evidence="2" id="KW-0547">Nucleotide-binding</keyword>
<gene>
    <name evidence="5" type="ordered locus">CLOAM1236</name>
</gene>
<dbReference type="EMBL" id="CU466930">
    <property type="protein sequence ID" value="CAO81096.1"/>
    <property type="molecule type" value="Genomic_DNA"/>
</dbReference>
<dbReference type="SUPFAM" id="SSF52540">
    <property type="entry name" value="P-loop containing nucleoside triphosphate hydrolases"/>
    <property type="match status" value="1"/>
</dbReference>
<dbReference type="GO" id="GO:0005524">
    <property type="term" value="F:ATP binding"/>
    <property type="evidence" value="ECO:0007669"/>
    <property type="project" value="UniProtKB-KW"/>
</dbReference>
<evidence type="ECO:0000259" key="4">
    <source>
        <dbReference type="PROSITE" id="PS50893"/>
    </source>
</evidence>
<dbReference type="HOGENOM" id="CLU_000604_1_22_0"/>
<dbReference type="GO" id="GO:0016887">
    <property type="term" value="F:ATP hydrolysis activity"/>
    <property type="evidence" value="ECO:0007669"/>
    <property type="project" value="InterPro"/>
</dbReference>
<dbReference type="AlphaFoldDB" id="B0VIA8"/>
<dbReference type="InterPro" id="IPR027417">
    <property type="entry name" value="P-loop_NTPase"/>
</dbReference>
<keyword evidence="6" id="KW-1185">Reference proteome</keyword>
<dbReference type="Pfam" id="PF00005">
    <property type="entry name" value="ABC_tran"/>
    <property type="match status" value="1"/>
</dbReference>
<keyword evidence="1" id="KW-0813">Transport</keyword>
<sequence length="238" mass="26667">MIEVEKLCVSLNDREILVDISFTLDNGNNLVILGRSGSGKTVLIKTLLGIYFPVSGSVVIDGIDIHRSSEDQRKTTKKRFAMVFQNAALLDSFTVLQNVALPLYERGEKDTALIKDRVHKCLQMVGLENTVNLYPAQLSGGMRKRIGIARALVYEPNYIIFDEPVSGLDPITSREIMYYITRIVETASATLITITHELKDIQTIANQVLFLNEGRVIFNGKTSDLYQSPNPLVQEYLQ</sequence>
<dbReference type="SMART" id="SM00382">
    <property type="entry name" value="AAA"/>
    <property type="match status" value="1"/>
</dbReference>
<keyword evidence="3 5" id="KW-0067">ATP-binding</keyword>
<dbReference type="PANTHER" id="PTHR43023:SF6">
    <property type="entry name" value="INTERMEMBRANE PHOSPHOLIPID TRANSPORT SYSTEM ATP-BINDING PROTEIN MLAF"/>
    <property type="match status" value="1"/>
</dbReference>
<protein>
    <submittedName>
        <fullName evidence="5">ABC transporter, ATP-binding protein</fullName>
        <ecNumber evidence="5">3.6.3.28</ecNumber>
    </submittedName>
</protein>
<dbReference type="PROSITE" id="PS50893">
    <property type="entry name" value="ABC_TRANSPORTER_2"/>
    <property type="match status" value="1"/>
</dbReference>
<dbReference type="KEGG" id="caci:CLOAM1236"/>
<dbReference type="InterPro" id="IPR003439">
    <property type="entry name" value="ABC_transporter-like_ATP-bd"/>
</dbReference>
<accession>B0VIA8</accession>
<proteinExistence type="predicted"/>
<organism evidence="5 6">
    <name type="scientific">Cloacimonas acidaminovorans (strain Evry)</name>
    <dbReference type="NCBI Taxonomy" id="459349"/>
    <lineage>
        <taxon>Bacteria</taxon>
        <taxon>Pseudomonadati</taxon>
        <taxon>Candidatus Cloacimonadota</taxon>
        <taxon>Candidatus Cloacimonadia</taxon>
        <taxon>Candidatus Cloacimonadales</taxon>
        <taxon>Candidatus Cloacimonadaceae</taxon>
        <taxon>Candidatus Cloacimonas</taxon>
    </lineage>
</organism>
<dbReference type="InterPro" id="IPR017871">
    <property type="entry name" value="ABC_transporter-like_CS"/>
</dbReference>
<keyword evidence="5" id="KW-0378">Hydrolase</keyword>
<dbReference type="OrthoDB" id="9802264at2"/>